<name>A2FIB5_TRIV3</name>
<dbReference type="KEGG" id="tva:4753105"/>
<feature type="compositionally biased region" description="Polar residues" evidence="1">
    <location>
        <begin position="208"/>
        <end position="224"/>
    </location>
</feature>
<feature type="region of interest" description="Disordered" evidence="1">
    <location>
        <begin position="1"/>
        <end position="31"/>
    </location>
</feature>
<evidence type="ECO:0000313" key="3">
    <source>
        <dbReference type="Proteomes" id="UP000001542"/>
    </source>
</evidence>
<feature type="region of interest" description="Disordered" evidence="1">
    <location>
        <begin position="143"/>
        <end position="224"/>
    </location>
</feature>
<dbReference type="InParanoid" id="A2FIB5"/>
<dbReference type="VEuPathDB" id="TrichDB:TVAG_078120"/>
<feature type="compositionally biased region" description="Low complexity" evidence="1">
    <location>
        <begin position="186"/>
        <end position="207"/>
    </location>
</feature>
<dbReference type="Proteomes" id="UP000001542">
    <property type="component" value="Unassembled WGS sequence"/>
</dbReference>
<evidence type="ECO:0000256" key="1">
    <source>
        <dbReference type="SAM" id="MobiDB-lite"/>
    </source>
</evidence>
<evidence type="ECO:0000313" key="2">
    <source>
        <dbReference type="EMBL" id="EAX95356.1"/>
    </source>
</evidence>
<gene>
    <name evidence="2" type="ORF">TVAG_078120</name>
</gene>
<feature type="compositionally biased region" description="Low complexity" evidence="1">
    <location>
        <begin position="147"/>
        <end position="174"/>
    </location>
</feature>
<reference evidence="2" key="2">
    <citation type="journal article" date="2007" name="Science">
        <title>Draft genome sequence of the sexually transmitted pathogen Trichomonas vaginalis.</title>
        <authorList>
            <person name="Carlton J.M."/>
            <person name="Hirt R.P."/>
            <person name="Silva J.C."/>
            <person name="Delcher A.L."/>
            <person name="Schatz M."/>
            <person name="Zhao Q."/>
            <person name="Wortman J.R."/>
            <person name="Bidwell S.L."/>
            <person name="Alsmark U.C.M."/>
            <person name="Besteiro S."/>
            <person name="Sicheritz-Ponten T."/>
            <person name="Noel C.J."/>
            <person name="Dacks J.B."/>
            <person name="Foster P.G."/>
            <person name="Simillion C."/>
            <person name="Van de Peer Y."/>
            <person name="Miranda-Saavedra D."/>
            <person name="Barton G.J."/>
            <person name="Westrop G.D."/>
            <person name="Mueller S."/>
            <person name="Dessi D."/>
            <person name="Fiori P.L."/>
            <person name="Ren Q."/>
            <person name="Paulsen I."/>
            <person name="Zhang H."/>
            <person name="Bastida-Corcuera F.D."/>
            <person name="Simoes-Barbosa A."/>
            <person name="Brown M.T."/>
            <person name="Hayes R.D."/>
            <person name="Mukherjee M."/>
            <person name="Okumura C.Y."/>
            <person name="Schneider R."/>
            <person name="Smith A.J."/>
            <person name="Vanacova S."/>
            <person name="Villalvazo M."/>
            <person name="Haas B.J."/>
            <person name="Pertea M."/>
            <person name="Feldblyum T.V."/>
            <person name="Utterback T.R."/>
            <person name="Shu C.L."/>
            <person name="Osoegawa K."/>
            <person name="de Jong P.J."/>
            <person name="Hrdy I."/>
            <person name="Horvathova L."/>
            <person name="Zubacova Z."/>
            <person name="Dolezal P."/>
            <person name="Malik S.B."/>
            <person name="Logsdon J.M. Jr."/>
            <person name="Henze K."/>
            <person name="Gupta A."/>
            <person name="Wang C.C."/>
            <person name="Dunne R.L."/>
            <person name="Upcroft J.A."/>
            <person name="Upcroft P."/>
            <person name="White O."/>
            <person name="Salzberg S.L."/>
            <person name="Tang P."/>
            <person name="Chiu C.-H."/>
            <person name="Lee Y.-S."/>
            <person name="Embley T.M."/>
            <person name="Coombs G.H."/>
            <person name="Mottram J.C."/>
            <person name="Tachezy J."/>
            <person name="Fraser-Liggett C.M."/>
            <person name="Johnson P.J."/>
        </authorList>
    </citation>
    <scope>NUCLEOTIDE SEQUENCE [LARGE SCALE GENOMIC DNA]</scope>
    <source>
        <strain evidence="2">G3</strain>
    </source>
</reference>
<keyword evidence="3" id="KW-1185">Reference proteome</keyword>
<protein>
    <submittedName>
        <fullName evidence="2">Uncharacterized protein</fullName>
    </submittedName>
</protein>
<sequence>MSSKPTSKGGKQNEYIKRQIASRKKHEDEIPEEFKKSEFFENLKKEKKYKLNAFMIRIGKVFGEDYNPDDYRNLITIAYWFFQNNRWDKYKDKIECVKVDKREGTAFITFTDELFIESDPPEGFKVKKNGTIEGIFCGERQTRRDLSLSTSSSENSTSHDSSSSTPPVQSQTPLNSPLRSQIQDDSSPSWNASSPSLNASSPSLNASFNPEETQNPFDQSTNSVSQDLVCDVSLTDSPFDGLNDPFENYGDSYLEGTYDGEVF</sequence>
<dbReference type="VEuPathDB" id="TrichDB:TVAGG3_0558410"/>
<dbReference type="EMBL" id="DS113810">
    <property type="protein sequence ID" value="EAX95356.1"/>
    <property type="molecule type" value="Genomic_DNA"/>
</dbReference>
<proteinExistence type="predicted"/>
<feature type="compositionally biased region" description="Polar residues" evidence="1">
    <location>
        <begin position="1"/>
        <end position="10"/>
    </location>
</feature>
<dbReference type="AlphaFoldDB" id="A2FIB5"/>
<accession>A2FIB5</accession>
<organism evidence="2 3">
    <name type="scientific">Trichomonas vaginalis (strain ATCC PRA-98 / G3)</name>
    <dbReference type="NCBI Taxonomy" id="412133"/>
    <lineage>
        <taxon>Eukaryota</taxon>
        <taxon>Metamonada</taxon>
        <taxon>Parabasalia</taxon>
        <taxon>Trichomonadida</taxon>
        <taxon>Trichomonadidae</taxon>
        <taxon>Trichomonas</taxon>
    </lineage>
</organism>
<feature type="compositionally biased region" description="Polar residues" evidence="1">
    <location>
        <begin position="175"/>
        <end position="185"/>
    </location>
</feature>
<reference evidence="2" key="1">
    <citation type="submission" date="2006-10" db="EMBL/GenBank/DDBJ databases">
        <authorList>
            <person name="Amadeo P."/>
            <person name="Zhao Q."/>
            <person name="Wortman J."/>
            <person name="Fraser-Liggett C."/>
            <person name="Carlton J."/>
        </authorList>
    </citation>
    <scope>NUCLEOTIDE SEQUENCE</scope>
    <source>
        <strain evidence="2">G3</strain>
    </source>
</reference>
<dbReference type="RefSeq" id="XP_001308286.1">
    <property type="nucleotide sequence ID" value="XM_001308285.1"/>
</dbReference>